<name>A0A0D1VG25_ANEMI</name>
<dbReference type="Pfam" id="PF04542">
    <property type="entry name" value="Sigma70_r2"/>
    <property type="match status" value="1"/>
</dbReference>
<dbReference type="NCBIfam" id="NF009195">
    <property type="entry name" value="PRK12543.1"/>
    <property type="match status" value="1"/>
</dbReference>
<dbReference type="InterPro" id="IPR013325">
    <property type="entry name" value="RNA_pol_sigma_r2"/>
</dbReference>
<protein>
    <submittedName>
        <fullName evidence="7">RNA polymerase sigma factor</fullName>
    </submittedName>
    <submittedName>
        <fullName evidence="8">RNA polymerase sigma-70 factor, ECF subfamily</fullName>
    </submittedName>
</protein>
<reference evidence="7 9" key="1">
    <citation type="submission" date="2015-07" db="EMBL/GenBank/DDBJ databases">
        <title>Fjat-14205 dsm 2895.</title>
        <authorList>
            <person name="Liu B."/>
            <person name="Wang J."/>
            <person name="Zhu Y."/>
            <person name="Liu G."/>
            <person name="Chen Q."/>
            <person name="Chen Z."/>
            <person name="Lan J."/>
            <person name="Che J."/>
            <person name="Ge C."/>
            <person name="Shi H."/>
            <person name="Pan Z."/>
            <person name="Liu X."/>
        </authorList>
    </citation>
    <scope>NUCLEOTIDE SEQUENCE [LARGE SCALE GENOMIC DNA]</scope>
    <source>
        <strain evidence="7 9">DSM 2895</strain>
    </source>
</reference>
<reference evidence="8 10" key="2">
    <citation type="submission" date="2016-10" db="EMBL/GenBank/DDBJ databases">
        <authorList>
            <person name="de Groot N.N."/>
        </authorList>
    </citation>
    <scope>NUCLEOTIDE SEQUENCE [LARGE SCALE GENOMIC DNA]</scope>
    <source>
        <strain evidence="8 10">DSM 2895</strain>
    </source>
</reference>
<proteinExistence type="inferred from homology"/>
<dbReference type="RefSeq" id="WP_043064369.1">
    <property type="nucleotide sequence ID" value="NZ_BJOA01000064.1"/>
</dbReference>
<dbReference type="CDD" id="cd06171">
    <property type="entry name" value="Sigma70_r4"/>
    <property type="match status" value="1"/>
</dbReference>
<evidence type="ECO:0000256" key="4">
    <source>
        <dbReference type="ARBA" id="ARBA00023163"/>
    </source>
</evidence>
<evidence type="ECO:0000313" key="8">
    <source>
        <dbReference type="EMBL" id="SDJ24236.1"/>
    </source>
</evidence>
<keyword evidence="2" id="KW-0805">Transcription regulation</keyword>
<dbReference type="PANTHER" id="PTHR43133">
    <property type="entry name" value="RNA POLYMERASE ECF-TYPE SIGMA FACTO"/>
    <property type="match status" value="1"/>
</dbReference>
<dbReference type="Proteomes" id="UP000182836">
    <property type="component" value="Unassembled WGS sequence"/>
</dbReference>
<dbReference type="Pfam" id="PF08281">
    <property type="entry name" value="Sigma70_r4_2"/>
    <property type="match status" value="1"/>
</dbReference>
<feature type="domain" description="RNA polymerase sigma factor 70 region 4 type 2" evidence="6">
    <location>
        <begin position="125"/>
        <end position="177"/>
    </location>
</feature>
<organism evidence="7 9">
    <name type="scientific">Aneurinibacillus migulanus</name>
    <name type="common">Bacillus migulanus</name>
    <dbReference type="NCBI Taxonomy" id="47500"/>
    <lineage>
        <taxon>Bacteria</taxon>
        <taxon>Bacillati</taxon>
        <taxon>Bacillota</taxon>
        <taxon>Bacilli</taxon>
        <taxon>Bacillales</taxon>
        <taxon>Paenibacillaceae</taxon>
        <taxon>Aneurinibacillus group</taxon>
        <taxon>Aneurinibacillus</taxon>
    </lineage>
</organism>
<evidence type="ECO:0000259" key="5">
    <source>
        <dbReference type="Pfam" id="PF04542"/>
    </source>
</evidence>
<feature type="domain" description="RNA polymerase sigma-70 region 2" evidence="5">
    <location>
        <begin position="28"/>
        <end position="94"/>
    </location>
</feature>
<dbReference type="InterPro" id="IPR036388">
    <property type="entry name" value="WH-like_DNA-bd_sf"/>
</dbReference>
<evidence type="ECO:0000256" key="2">
    <source>
        <dbReference type="ARBA" id="ARBA00023015"/>
    </source>
</evidence>
<keyword evidence="9" id="KW-1185">Reference proteome</keyword>
<dbReference type="PATRIC" id="fig|47500.8.peg.2123"/>
<dbReference type="InterPro" id="IPR007627">
    <property type="entry name" value="RNA_pol_sigma70_r2"/>
</dbReference>
<dbReference type="Proteomes" id="UP000037269">
    <property type="component" value="Unassembled WGS sequence"/>
</dbReference>
<dbReference type="GO" id="GO:0006352">
    <property type="term" value="P:DNA-templated transcription initiation"/>
    <property type="evidence" value="ECO:0007669"/>
    <property type="project" value="InterPro"/>
</dbReference>
<evidence type="ECO:0000256" key="1">
    <source>
        <dbReference type="ARBA" id="ARBA00010641"/>
    </source>
</evidence>
<dbReference type="GO" id="GO:0016987">
    <property type="term" value="F:sigma factor activity"/>
    <property type="evidence" value="ECO:0007669"/>
    <property type="project" value="UniProtKB-KW"/>
</dbReference>
<dbReference type="InterPro" id="IPR013324">
    <property type="entry name" value="RNA_pol_sigma_r3/r4-like"/>
</dbReference>
<dbReference type="NCBIfam" id="TIGR02937">
    <property type="entry name" value="sigma70-ECF"/>
    <property type="match status" value="1"/>
</dbReference>
<comment type="similarity">
    <text evidence="1">Belongs to the sigma-70 factor family. ECF subfamily.</text>
</comment>
<evidence type="ECO:0000313" key="9">
    <source>
        <dbReference type="Proteomes" id="UP000037269"/>
    </source>
</evidence>
<dbReference type="EMBL" id="LGUG01000009">
    <property type="protein sequence ID" value="KON90839.1"/>
    <property type="molecule type" value="Genomic_DNA"/>
</dbReference>
<sequence>MTENRDEELRNIISQAASGDKEAFGRLYDCTIQDISGTVRFLLNDKTGFEDVIQEIYIEVYKSLPKFDLSRSFRSWVIGIAVRQVNNYRRKTWRLFRLLEKNRQYETQDMEPDFTASVANKLDSRELIEQIDRLPYKYRQVIVLRYLHEYSQEEIARILEIPVGTVKSRIHSALKKLRGGRSAEEYFLQKVGERHGL</sequence>
<dbReference type="PANTHER" id="PTHR43133:SF60">
    <property type="entry name" value="RNA POLYMERASE SIGMA FACTOR SIGV"/>
    <property type="match status" value="1"/>
</dbReference>
<gene>
    <name evidence="7" type="ORF">AF333_27840</name>
    <name evidence="8" type="ORF">SAMN04487909_11456</name>
</gene>
<dbReference type="SUPFAM" id="SSF88659">
    <property type="entry name" value="Sigma3 and sigma4 domains of RNA polymerase sigma factors"/>
    <property type="match status" value="1"/>
</dbReference>
<keyword evidence="4" id="KW-0804">Transcription</keyword>
<dbReference type="Gene3D" id="1.10.1740.10">
    <property type="match status" value="1"/>
</dbReference>
<evidence type="ECO:0000313" key="10">
    <source>
        <dbReference type="Proteomes" id="UP000182836"/>
    </source>
</evidence>
<dbReference type="GO" id="GO:0003677">
    <property type="term" value="F:DNA binding"/>
    <property type="evidence" value="ECO:0007669"/>
    <property type="project" value="InterPro"/>
</dbReference>
<accession>A0A0D1VG25</accession>
<dbReference type="EMBL" id="FNED01000014">
    <property type="protein sequence ID" value="SDJ24236.1"/>
    <property type="molecule type" value="Genomic_DNA"/>
</dbReference>
<dbReference type="GeneID" id="42308943"/>
<dbReference type="InterPro" id="IPR039425">
    <property type="entry name" value="RNA_pol_sigma-70-like"/>
</dbReference>
<dbReference type="Gene3D" id="1.10.10.10">
    <property type="entry name" value="Winged helix-like DNA-binding domain superfamily/Winged helix DNA-binding domain"/>
    <property type="match status" value="1"/>
</dbReference>
<evidence type="ECO:0000256" key="3">
    <source>
        <dbReference type="ARBA" id="ARBA00023082"/>
    </source>
</evidence>
<dbReference type="AlphaFoldDB" id="A0A0D1VG25"/>
<dbReference type="STRING" id="47500.AF333_27840"/>
<dbReference type="InterPro" id="IPR014284">
    <property type="entry name" value="RNA_pol_sigma-70_dom"/>
</dbReference>
<dbReference type="SUPFAM" id="SSF88946">
    <property type="entry name" value="Sigma2 domain of RNA polymerase sigma factors"/>
    <property type="match status" value="1"/>
</dbReference>
<keyword evidence="3" id="KW-0731">Sigma factor</keyword>
<evidence type="ECO:0000313" key="7">
    <source>
        <dbReference type="EMBL" id="KON90839.1"/>
    </source>
</evidence>
<dbReference type="InterPro" id="IPR013249">
    <property type="entry name" value="RNA_pol_sigma70_r4_t2"/>
</dbReference>
<evidence type="ECO:0000259" key="6">
    <source>
        <dbReference type="Pfam" id="PF08281"/>
    </source>
</evidence>